<dbReference type="Proteomes" id="UP000789901">
    <property type="component" value="Unassembled WGS sequence"/>
</dbReference>
<name>A0ABN7XE54_GIGMA</name>
<evidence type="ECO:0000313" key="1">
    <source>
        <dbReference type="EMBL" id="CAG8853432.1"/>
    </source>
</evidence>
<keyword evidence="2" id="KW-1185">Reference proteome</keyword>
<feature type="non-terminal residue" evidence="1">
    <location>
        <position position="60"/>
    </location>
</feature>
<comment type="caution">
    <text evidence="1">The sequence shown here is derived from an EMBL/GenBank/DDBJ whole genome shotgun (WGS) entry which is preliminary data.</text>
</comment>
<gene>
    <name evidence="1" type="ORF">GMARGA_LOCUS42253</name>
</gene>
<reference evidence="1 2" key="1">
    <citation type="submission" date="2021-06" db="EMBL/GenBank/DDBJ databases">
        <authorList>
            <person name="Kallberg Y."/>
            <person name="Tangrot J."/>
            <person name="Rosling A."/>
        </authorList>
    </citation>
    <scope>NUCLEOTIDE SEQUENCE [LARGE SCALE GENOMIC DNA]</scope>
    <source>
        <strain evidence="1 2">120-4 pot B 10/14</strain>
    </source>
</reference>
<sequence>SGQEPQNMHMKEVQMQTSALSKIQLITFSHLIKVPQNKKIKTIYSTSKKAKCNSSKLLKS</sequence>
<feature type="non-terminal residue" evidence="1">
    <location>
        <position position="1"/>
    </location>
</feature>
<protein>
    <submittedName>
        <fullName evidence="1">16251_t:CDS:1</fullName>
    </submittedName>
</protein>
<proteinExistence type="predicted"/>
<organism evidence="1 2">
    <name type="scientific">Gigaspora margarita</name>
    <dbReference type="NCBI Taxonomy" id="4874"/>
    <lineage>
        <taxon>Eukaryota</taxon>
        <taxon>Fungi</taxon>
        <taxon>Fungi incertae sedis</taxon>
        <taxon>Mucoromycota</taxon>
        <taxon>Glomeromycotina</taxon>
        <taxon>Glomeromycetes</taxon>
        <taxon>Diversisporales</taxon>
        <taxon>Gigasporaceae</taxon>
        <taxon>Gigaspora</taxon>
    </lineage>
</organism>
<accession>A0ABN7XE54</accession>
<evidence type="ECO:0000313" key="2">
    <source>
        <dbReference type="Proteomes" id="UP000789901"/>
    </source>
</evidence>
<dbReference type="EMBL" id="CAJVQB010124023">
    <property type="protein sequence ID" value="CAG8853432.1"/>
    <property type="molecule type" value="Genomic_DNA"/>
</dbReference>